<sequence length="235" mass="26689">MPVITTDPEPVTWFKAEEIEQTYQKPEPIICSAYSIRPTTKLKYFIPEKLQLLPGQAIPCAALVEVSPVPTFNWREMRVIMQAVCTTCDGFPICFERLAQPKTLSRLPDGSENVNGGSYYFLFEDVQLPTDMTMEFNFWVNVKNYFKDENTPYVPGQHGDFPPDWVWPEQQPPPLRLHFLGIPHIITGYTAGKLSVHTARVIQSDPVGNEPGSRSRYGADAHTLIEHIKTHGRDV</sequence>
<evidence type="ECO:0000313" key="1">
    <source>
        <dbReference type="EMBL" id="KAK3392281.1"/>
    </source>
</evidence>
<dbReference type="EMBL" id="JAUTDP010000011">
    <property type="protein sequence ID" value="KAK3392281.1"/>
    <property type="molecule type" value="Genomic_DNA"/>
</dbReference>
<organism evidence="1 2">
    <name type="scientific">Sordaria brevicollis</name>
    <dbReference type="NCBI Taxonomy" id="83679"/>
    <lineage>
        <taxon>Eukaryota</taxon>
        <taxon>Fungi</taxon>
        <taxon>Dikarya</taxon>
        <taxon>Ascomycota</taxon>
        <taxon>Pezizomycotina</taxon>
        <taxon>Sordariomycetes</taxon>
        <taxon>Sordariomycetidae</taxon>
        <taxon>Sordariales</taxon>
        <taxon>Sordariaceae</taxon>
        <taxon>Sordaria</taxon>
    </lineage>
</organism>
<evidence type="ECO:0000313" key="2">
    <source>
        <dbReference type="Proteomes" id="UP001281003"/>
    </source>
</evidence>
<proteinExistence type="predicted"/>
<protein>
    <submittedName>
        <fullName evidence="1">Uncharacterized protein</fullName>
    </submittedName>
</protein>
<keyword evidence="2" id="KW-1185">Reference proteome</keyword>
<comment type="caution">
    <text evidence="1">The sequence shown here is derived from an EMBL/GenBank/DDBJ whole genome shotgun (WGS) entry which is preliminary data.</text>
</comment>
<name>A0AAE0P2U1_SORBR</name>
<reference evidence="1" key="1">
    <citation type="journal article" date="2023" name="Mol. Phylogenet. Evol.">
        <title>Genome-scale phylogeny and comparative genomics of the fungal order Sordariales.</title>
        <authorList>
            <person name="Hensen N."/>
            <person name="Bonometti L."/>
            <person name="Westerberg I."/>
            <person name="Brannstrom I.O."/>
            <person name="Guillou S."/>
            <person name="Cros-Aarteil S."/>
            <person name="Calhoun S."/>
            <person name="Haridas S."/>
            <person name="Kuo A."/>
            <person name="Mondo S."/>
            <person name="Pangilinan J."/>
            <person name="Riley R."/>
            <person name="LaButti K."/>
            <person name="Andreopoulos B."/>
            <person name="Lipzen A."/>
            <person name="Chen C."/>
            <person name="Yan M."/>
            <person name="Daum C."/>
            <person name="Ng V."/>
            <person name="Clum A."/>
            <person name="Steindorff A."/>
            <person name="Ohm R.A."/>
            <person name="Martin F."/>
            <person name="Silar P."/>
            <person name="Natvig D.O."/>
            <person name="Lalanne C."/>
            <person name="Gautier V."/>
            <person name="Ament-Velasquez S.L."/>
            <person name="Kruys A."/>
            <person name="Hutchinson M.I."/>
            <person name="Powell A.J."/>
            <person name="Barry K."/>
            <person name="Miller A.N."/>
            <person name="Grigoriev I.V."/>
            <person name="Debuchy R."/>
            <person name="Gladieux P."/>
            <person name="Hiltunen Thoren M."/>
            <person name="Johannesson H."/>
        </authorList>
    </citation>
    <scope>NUCLEOTIDE SEQUENCE</scope>
    <source>
        <strain evidence="1">FGSC 1904</strain>
    </source>
</reference>
<accession>A0AAE0P2U1</accession>
<dbReference type="AlphaFoldDB" id="A0AAE0P2U1"/>
<reference evidence="1" key="2">
    <citation type="submission" date="2023-07" db="EMBL/GenBank/DDBJ databases">
        <authorList>
            <consortium name="Lawrence Berkeley National Laboratory"/>
            <person name="Haridas S."/>
            <person name="Hensen N."/>
            <person name="Bonometti L."/>
            <person name="Westerberg I."/>
            <person name="Brannstrom I.O."/>
            <person name="Guillou S."/>
            <person name="Cros-Aarteil S."/>
            <person name="Calhoun S."/>
            <person name="Kuo A."/>
            <person name="Mondo S."/>
            <person name="Pangilinan J."/>
            <person name="Riley R."/>
            <person name="LaButti K."/>
            <person name="Andreopoulos B."/>
            <person name="Lipzen A."/>
            <person name="Chen C."/>
            <person name="Yanf M."/>
            <person name="Daum C."/>
            <person name="Ng V."/>
            <person name="Clum A."/>
            <person name="Steindorff A."/>
            <person name="Ohm R."/>
            <person name="Martin F."/>
            <person name="Silar P."/>
            <person name="Natvig D."/>
            <person name="Lalanne C."/>
            <person name="Gautier V."/>
            <person name="Ament-velasquez S.L."/>
            <person name="Kruys A."/>
            <person name="Hutchinson M.I."/>
            <person name="Powell A.J."/>
            <person name="Barry K."/>
            <person name="Miller A.N."/>
            <person name="Grigoriev I.V."/>
            <person name="Debuchy R."/>
            <person name="Gladieux P."/>
            <person name="Thoren M.H."/>
            <person name="Johannesson H."/>
        </authorList>
    </citation>
    <scope>NUCLEOTIDE SEQUENCE</scope>
    <source>
        <strain evidence="1">FGSC 1904</strain>
    </source>
</reference>
<dbReference type="Proteomes" id="UP001281003">
    <property type="component" value="Unassembled WGS sequence"/>
</dbReference>
<gene>
    <name evidence="1" type="ORF">B0T20DRAFT_482414</name>
</gene>